<name>A0A1W0A8H1_9STRA</name>
<evidence type="ECO:0000256" key="6">
    <source>
        <dbReference type="SAM" id="MobiDB-lite"/>
    </source>
</evidence>
<dbReference type="InterPro" id="IPR036961">
    <property type="entry name" value="Kinesin_motor_dom_sf"/>
</dbReference>
<keyword evidence="5" id="KW-0505">Motor protein</keyword>
<dbReference type="FunFam" id="2.60.120.1040:FF:000003">
    <property type="entry name" value="Zinc finger protein zpr1"/>
    <property type="match status" value="1"/>
</dbReference>
<dbReference type="SMART" id="SM00129">
    <property type="entry name" value="KISc"/>
    <property type="match status" value="1"/>
</dbReference>
<feature type="compositionally biased region" description="Basic and acidic residues" evidence="6">
    <location>
        <begin position="828"/>
        <end position="841"/>
    </location>
</feature>
<dbReference type="PANTHER" id="PTHR10876:SF0">
    <property type="entry name" value="ZINC FINGER PROTEIN ZPR1"/>
    <property type="match status" value="1"/>
</dbReference>
<comment type="caution">
    <text evidence="8">The sequence shown here is derived from an EMBL/GenBank/DDBJ whole genome shotgun (WGS) entry which is preliminary data.</text>
</comment>
<dbReference type="SUPFAM" id="SSF50978">
    <property type="entry name" value="WD40 repeat-like"/>
    <property type="match status" value="1"/>
</dbReference>
<dbReference type="GO" id="GO:0005634">
    <property type="term" value="C:nucleus"/>
    <property type="evidence" value="ECO:0007669"/>
    <property type="project" value="TreeGrafter"/>
</dbReference>
<dbReference type="PRINTS" id="PR00380">
    <property type="entry name" value="KINESINHEAVY"/>
</dbReference>
<dbReference type="Pfam" id="PF00225">
    <property type="entry name" value="Kinesin"/>
    <property type="match status" value="1"/>
</dbReference>
<evidence type="ECO:0000256" key="1">
    <source>
        <dbReference type="ARBA" id="ARBA00008354"/>
    </source>
</evidence>
<dbReference type="InterPro" id="IPR056180">
    <property type="entry name" value="ZPR1_jr_dom"/>
</dbReference>
<dbReference type="GO" id="GO:0003777">
    <property type="term" value="F:microtubule motor activity"/>
    <property type="evidence" value="ECO:0007669"/>
    <property type="project" value="InterPro"/>
</dbReference>
<comment type="similarity">
    <text evidence="1">Belongs to the ZPR1 family.</text>
</comment>
<protein>
    <recommendedName>
        <fullName evidence="7">Kinesin motor domain-containing protein</fullName>
    </recommendedName>
</protein>
<dbReference type="FunFam" id="2.60.120.1040:FF:000006">
    <property type="entry name" value="Zinc finger protein zpr1"/>
    <property type="match status" value="1"/>
</dbReference>
<dbReference type="Gene3D" id="2.60.120.1040">
    <property type="entry name" value="ZPR1, A/B domain"/>
    <property type="match status" value="2"/>
</dbReference>
<feature type="domain" description="Kinesin motor" evidence="7">
    <location>
        <begin position="512"/>
        <end position="756"/>
    </location>
</feature>
<feature type="region of interest" description="Disordered" evidence="6">
    <location>
        <begin position="826"/>
        <end position="864"/>
    </location>
</feature>
<dbReference type="InterPro" id="IPR027417">
    <property type="entry name" value="P-loop_NTPase"/>
</dbReference>
<dbReference type="EMBL" id="JNBS01000335">
    <property type="protein sequence ID" value="OQS06528.1"/>
    <property type="molecule type" value="Genomic_DNA"/>
</dbReference>
<dbReference type="SUPFAM" id="SSF52540">
    <property type="entry name" value="P-loop containing nucleoside triphosphate hydrolases"/>
    <property type="match status" value="1"/>
</dbReference>
<gene>
    <name evidence="8" type="ORF">THRCLA_01433</name>
</gene>
<dbReference type="InterPro" id="IPR036322">
    <property type="entry name" value="WD40_repeat_dom_sf"/>
</dbReference>
<dbReference type="GO" id="GO:0008017">
    <property type="term" value="F:microtubule binding"/>
    <property type="evidence" value="ECO:0007669"/>
    <property type="project" value="InterPro"/>
</dbReference>
<dbReference type="Gene3D" id="1.10.150.280">
    <property type="entry name" value="AF1531-like domain"/>
    <property type="match status" value="1"/>
</dbReference>
<accession>A0A1W0A8H1</accession>
<evidence type="ECO:0000313" key="9">
    <source>
        <dbReference type="Proteomes" id="UP000243217"/>
    </source>
</evidence>
<dbReference type="InterPro" id="IPR042452">
    <property type="entry name" value="ZPR1_Znf1/2"/>
</dbReference>
<dbReference type="Pfam" id="PF03367">
    <property type="entry name" value="Zn_ribbon_ZPR1"/>
    <property type="match status" value="2"/>
</dbReference>
<evidence type="ECO:0000256" key="4">
    <source>
        <dbReference type="ARBA" id="ARBA00022833"/>
    </source>
</evidence>
<evidence type="ECO:0000259" key="7">
    <source>
        <dbReference type="PROSITE" id="PS50067"/>
    </source>
</evidence>
<comment type="similarity">
    <text evidence="5">Belongs to the TRAFAC class myosin-kinesin ATPase superfamily. Kinesin family.</text>
</comment>
<dbReference type="Gene3D" id="1.20.1280.50">
    <property type="match status" value="1"/>
</dbReference>
<keyword evidence="9" id="KW-1185">Reference proteome</keyword>
<dbReference type="Gene3D" id="2.130.10.10">
    <property type="entry name" value="YVTN repeat-like/Quinoprotein amine dehydrogenase"/>
    <property type="match status" value="1"/>
</dbReference>
<dbReference type="OrthoDB" id="308464at2759"/>
<dbReference type="NCBIfam" id="TIGR00310">
    <property type="entry name" value="ZPR1_znf"/>
    <property type="match status" value="2"/>
</dbReference>
<proteinExistence type="inferred from homology"/>
<feature type="binding site" evidence="5">
    <location>
        <begin position="589"/>
        <end position="596"/>
    </location>
    <ligand>
        <name>ATP</name>
        <dbReference type="ChEBI" id="CHEBI:30616"/>
    </ligand>
</feature>
<evidence type="ECO:0000256" key="2">
    <source>
        <dbReference type="ARBA" id="ARBA00022723"/>
    </source>
</evidence>
<dbReference type="Gene3D" id="2.20.25.420">
    <property type="entry name" value="ZPR1, zinc finger domain"/>
    <property type="match status" value="2"/>
</dbReference>
<keyword evidence="2" id="KW-0479">Metal-binding</keyword>
<evidence type="ECO:0000256" key="3">
    <source>
        <dbReference type="ARBA" id="ARBA00022771"/>
    </source>
</evidence>
<evidence type="ECO:0000256" key="5">
    <source>
        <dbReference type="PROSITE-ProRule" id="PRU00283"/>
    </source>
</evidence>
<dbReference type="PROSITE" id="PS50067">
    <property type="entry name" value="KINESIN_MOTOR_2"/>
    <property type="match status" value="1"/>
</dbReference>
<dbReference type="Gene3D" id="3.40.850.10">
    <property type="entry name" value="Kinesin motor domain"/>
    <property type="match status" value="1"/>
</dbReference>
<evidence type="ECO:0000313" key="8">
    <source>
        <dbReference type="EMBL" id="OQS06528.1"/>
    </source>
</evidence>
<dbReference type="SUPFAM" id="SSF47781">
    <property type="entry name" value="RuvA domain 2-like"/>
    <property type="match status" value="1"/>
</dbReference>
<dbReference type="CDD" id="cd09917">
    <property type="entry name" value="F-box_SF"/>
    <property type="match status" value="1"/>
</dbReference>
<dbReference type="STRING" id="74557.A0A1W0A8H1"/>
<dbReference type="InterPro" id="IPR015943">
    <property type="entry name" value="WD40/YVTN_repeat-like_dom_sf"/>
</dbReference>
<dbReference type="InterPro" id="IPR036047">
    <property type="entry name" value="F-box-like_dom_sf"/>
</dbReference>
<dbReference type="FunFam" id="2.20.25.420:FF:000002">
    <property type="entry name" value="Zinc finger protein ZPR1"/>
    <property type="match status" value="1"/>
</dbReference>
<keyword evidence="4" id="KW-0862">Zinc</keyword>
<organism evidence="8 9">
    <name type="scientific">Thraustotheca clavata</name>
    <dbReference type="NCBI Taxonomy" id="74557"/>
    <lineage>
        <taxon>Eukaryota</taxon>
        <taxon>Sar</taxon>
        <taxon>Stramenopiles</taxon>
        <taxon>Oomycota</taxon>
        <taxon>Saprolegniomycetes</taxon>
        <taxon>Saprolegniales</taxon>
        <taxon>Achlyaceae</taxon>
        <taxon>Thraustotheca</taxon>
    </lineage>
</organism>
<dbReference type="Pfam" id="PF22794">
    <property type="entry name" value="jr-ZPR1"/>
    <property type="match status" value="2"/>
</dbReference>
<dbReference type="InterPro" id="IPR004457">
    <property type="entry name" value="Znf_ZPR1"/>
</dbReference>
<dbReference type="InterPro" id="IPR040141">
    <property type="entry name" value="ZPR1"/>
</dbReference>
<feature type="compositionally biased region" description="Polar residues" evidence="6">
    <location>
        <begin position="853"/>
        <end position="864"/>
    </location>
</feature>
<dbReference type="GO" id="GO:0005524">
    <property type="term" value="F:ATP binding"/>
    <property type="evidence" value="ECO:0007669"/>
    <property type="project" value="UniProtKB-UniRule"/>
</dbReference>
<dbReference type="InterPro" id="IPR010994">
    <property type="entry name" value="RuvA_2-like"/>
</dbReference>
<keyword evidence="5" id="KW-0547">Nucleotide-binding</keyword>
<reference evidence="8 9" key="1">
    <citation type="journal article" date="2014" name="Genome Biol. Evol.">
        <title>The secreted proteins of Achlya hypogyna and Thraustotheca clavata identify the ancestral oomycete secretome and reveal gene acquisitions by horizontal gene transfer.</title>
        <authorList>
            <person name="Misner I."/>
            <person name="Blouin N."/>
            <person name="Leonard G."/>
            <person name="Richards T.A."/>
            <person name="Lane C.E."/>
        </authorList>
    </citation>
    <scope>NUCLEOTIDE SEQUENCE [LARGE SCALE GENOMIC DNA]</scope>
    <source>
        <strain evidence="8 9">ATCC 34112</strain>
    </source>
</reference>
<dbReference type="GO" id="GO:0008270">
    <property type="term" value="F:zinc ion binding"/>
    <property type="evidence" value="ECO:0007669"/>
    <property type="project" value="UniProtKB-KW"/>
</dbReference>
<sequence length="1550" mass="173682">MSAKAPQVLGGTTSNTDERVHLDIEDGQDNMFSDINDDVPNVTEIESLCINCHDNGLTKLLLTRIPYFREVILMSFECDHCGFKNSEIQFGGTIQEQGVRMELAVKTREDLNRQLIKSDTATVYFPEIDFEIPAKTQQGTINTIEGLISKSIEGLRENQEERRLIDPETTRKIDDFLANLAMMAAGITLPFTVVVTDPAGNSHIENVCAPNIDPQLKITHFYRSEAQDLECGLQPDTSYSHDVPSNVPKVLPPRNEGLDAFVAQSNNVAKREAIRFPTQCHACHKDGESMMCVTDIPHFKEVIIMAFNCEHCGFKTNEVKAGGAIPPFGERIILRVPDNDASFLDRDVLKSDSACVHIPELDLEMMPGSLGGLYTTIEGLLDKIRENISTGNPFAVGDSDGGRSGLAKWLDRLDALKDGAPFTLIIEDPLSNSFIYSPFGNAEDDPNMSAETYERSDFDNEVLGLSDMKTENYSTEVVDDLTHSAQSVIQSDKHTMAGGGKAMEPKDYHPNPKAVVVRLGPITDGQRFVSVVRDEKHRHAKDLLVGREKMRFDRCYDENSSQYDVFHGEVESALPAALQGKCLTIIAYGPKKSGKTYTLNGTATNPGIIPLLMKKLLALKMIDIRVSVMEVHHNKVLDLLDTSMTREELQLLQSATGNVSVQGLLCERVKTMQEFTENYERACKTHSKSSHRLLIVTLNFMDSHGQAREGKIQIVDLASCLENRRRSIGPRPTESNTLAKSFYTLGQVLNGISQGKAVPFRDKNKTIFICTVPPCSFSEAQPALKYASNIQKSNESHSEMECNLKSDYANLEDFTSPPKGQVMIWQSDKNESRKRSRRESLIPEPSKMFKPDTANSENVVSTAPKTPCRIPMRRQSRVPLRNITNGTPSPHKPENAFITPKKRSISERNTTILTDAGTIRKLLVLAMELEEKGRLYAALKVYACANNLSCEKSIKLKARINNLQRTLNIESTPSSPIVSIQDTIKKILQIDVLDTINSGSREALVELGGIGEKRASIILSARTNSQFTSFDELTKAGLSTKKISRVVELNINARCLRLGVIGRHLEMHRAWIDDASDHEWMDEDESVYSPSYPQTPPLNPLHAWSEEEATAQIQADISEWRNLFCHPNMHNDDLLQQRKQEAWTRIAAKVEQVTRHLDMHTSIDVKERSYSIVSSTAPRVSTTDSEGPESNWAGLWYLLGDMEEDRNRRLGKTESSSMPGDAYVLLQIWSCLDSRDFANVAAVCTDWFRLVYHSKLGQQRWQQIVRKRWKHFDFDDPNVAALCTDFDWRKRYIALHQLAHKWRRNKHSYQVQTLPTTLNPRCMKAISPERWLVGDARGVIRYINTTNSCEVMKEYQAHRYSVSAMATSNVHAVSGSVDGVMILHDLESMTATARFDGHFDTISRLVYDIIIGIKPFDGICSVWDLRRPSLPVKVLSTTIFAKAWCWLPRHTCLAVQATGDSFLIKDNKVIATFTRPNPTRVVGCYPVELDDDLFVIAGESRIETYLQTPEAPPSLLSRTPSQANIHCAGITPTSLVALDGSNQIHTINYS</sequence>
<keyword evidence="3" id="KW-0863">Zinc-finger</keyword>
<dbReference type="InterPro" id="IPR042451">
    <property type="entry name" value="ZPR1_A/B_dom"/>
</dbReference>
<dbReference type="SMART" id="SM00709">
    <property type="entry name" value="Zpr1"/>
    <property type="match status" value="2"/>
</dbReference>
<dbReference type="SUPFAM" id="SSF81383">
    <property type="entry name" value="F-box domain"/>
    <property type="match status" value="1"/>
</dbReference>
<dbReference type="Proteomes" id="UP000243217">
    <property type="component" value="Unassembled WGS sequence"/>
</dbReference>
<dbReference type="PANTHER" id="PTHR10876">
    <property type="entry name" value="ZINC FINGER PROTEIN ZPR1"/>
    <property type="match status" value="1"/>
</dbReference>
<dbReference type="FunFam" id="2.20.25.420:FF:000001">
    <property type="entry name" value="Zinc finger protein ZPR1"/>
    <property type="match status" value="1"/>
</dbReference>
<dbReference type="GO" id="GO:0007018">
    <property type="term" value="P:microtubule-based movement"/>
    <property type="evidence" value="ECO:0007669"/>
    <property type="project" value="InterPro"/>
</dbReference>
<keyword evidence="5" id="KW-0067">ATP-binding</keyword>
<dbReference type="InterPro" id="IPR001752">
    <property type="entry name" value="Kinesin_motor_dom"/>
</dbReference>